<sequence>MTTYRLGAATIHHGGGQTVTMLSDGREIRANWMVQDGQAATAEQYGIPLDRLNRDHDLAHAILAAVLGLPESPTLAGVASRDYWPAWFREEAAVLAFCGYAAAAGVDLEQVAARLADGHGSRTNTPAASSAAMKSDRTSSGSAVPLSSASLPSAAL</sequence>
<name>A0A386UIG1_9RHOB</name>
<evidence type="ECO:0000256" key="1">
    <source>
        <dbReference type="SAM" id="MobiDB-lite"/>
    </source>
</evidence>
<evidence type="ECO:0000313" key="2">
    <source>
        <dbReference type="EMBL" id="AYF00485.1"/>
    </source>
</evidence>
<protein>
    <submittedName>
        <fullName evidence="2">Uncharacterized protein</fullName>
    </submittedName>
</protein>
<dbReference type="AlphaFoldDB" id="A0A386UIG1"/>
<gene>
    <name evidence="2" type="ORF">PY32053_00810</name>
</gene>
<reference evidence="3" key="1">
    <citation type="submission" date="2018-07" db="EMBL/GenBank/DDBJ databases">
        <title>Genome Structure of the Opportunistic Pathogen Paracoccus yeei (Alphaproteobacteria) and Identification of Putative Virulence Factors.</title>
        <authorList>
            <person name="Lasek R."/>
            <person name="Szuplewska M."/>
            <person name="Mitura M."/>
            <person name="Decewicz P."/>
            <person name="Chmielowska C."/>
            <person name="Pawlot A."/>
            <person name="Sentkowska D."/>
            <person name="Czarnecki J."/>
            <person name="Bartosik D."/>
        </authorList>
    </citation>
    <scope>NUCLEOTIDE SEQUENCE [LARGE SCALE GENOMIC DNA]</scope>
    <source>
        <strain evidence="3">CCUG 32053</strain>
    </source>
</reference>
<dbReference type="EMBL" id="CP031078">
    <property type="protein sequence ID" value="AYF00485.1"/>
    <property type="molecule type" value="Genomic_DNA"/>
</dbReference>
<proteinExistence type="predicted"/>
<accession>A0A386UIG1</accession>
<organism evidence="2 3">
    <name type="scientific">Paracoccus yeei</name>
    <dbReference type="NCBI Taxonomy" id="147645"/>
    <lineage>
        <taxon>Bacteria</taxon>
        <taxon>Pseudomonadati</taxon>
        <taxon>Pseudomonadota</taxon>
        <taxon>Alphaproteobacteria</taxon>
        <taxon>Rhodobacterales</taxon>
        <taxon>Paracoccaceae</taxon>
        <taxon>Paracoccus</taxon>
    </lineage>
</organism>
<feature type="compositionally biased region" description="Low complexity" evidence="1">
    <location>
        <begin position="139"/>
        <end position="156"/>
    </location>
</feature>
<dbReference type="RefSeq" id="WP_120440756.1">
    <property type="nucleotide sequence ID" value="NZ_CP031078.1"/>
</dbReference>
<evidence type="ECO:0000313" key="3">
    <source>
        <dbReference type="Proteomes" id="UP000272010"/>
    </source>
</evidence>
<feature type="region of interest" description="Disordered" evidence="1">
    <location>
        <begin position="118"/>
        <end position="156"/>
    </location>
</feature>
<dbReference type="Proteomes" id="UP000272010">
    <property type="component" value="Chromosome"/>
</dbReference>